<evidence type="ECO:0000256" key="1">
    <source>
        <dbReference type="ARBA" id="ARBA00022729"/>
    </source>
</evidence>
<feature type="signal peptide" evidence="2">
    <location>
        <begin position="1"/>
        <end position="28"/>
    </location>
</feature>
<dbReference type="SUPFAM" id="SSF81296">
    <property type="entry name" value="E set domains"/>
    <property type="match status" value="1"/>
</dbReference>
<proteinExistence type="predicted"/>
<dbReference type="STRING" id="686832.A0A0C2YWN8"/>
<accession>A0A0C2YWN8</accession>
<organism evidence="5 6">
    <name type="scientific">Hebeloma cylindrosporum</name>
    <dbReference type="NCBI Taxonomy" id="76867"/>
    <lineage>
        <taxon>Eukaryota</taxon>
        <taxon>Fungi</taxon>
        <taxon>Dikarya</taxon>
        <taxon>Basidiomycota</taxon>
        <taxon>Agaricomycotina</taxon>
        <taxon>Agaricomycetes</taxon>
        <taxon>Agaricomycetidae</taxon>
        <taxon>Agaricales</taxon>
        <taxon>Agaricineae</taxon>
        <taxon>Hymenogastraceae</taxon>
        <taxon>Hebeloma</taxon>
    </lineage>
</organism>
<dbReference type="Pfam" id="PF09118">
    <property type="entry name" value="GO-like_E_set"/>
    <property type="match status" value="1"/>
</dbReference>
<feature type="domain" description="Galactose oxidase-like Early set" evidence="4">
    <location>
        <begin position="470"/>
        <end position="578"/>
    </location>
</feature>
<reference evidence="6" key="2">
    <citation type="submission" date="2015-01" db="EMBL/GenBank/DDBJ databases">
        <title>Evolutionary Origins and Diversification of the Mycorrhizal Mutualists.</title>
        <authorList>
            <consortium name="DOE Joint Genome Institute"/>
            <consortium name="Mycorrhizal Genomics Consortium"/>
            <person name="Kohler A."/>
            <person name="Kuo A."/>
            <person name="Nagy L.G."/>
            <person name="Floudas D."/>
            <person name="Copeland A."/>
            <person name="Barry K.W."/>
            <person name="Cichocki N."/>
            <person name="Veneault-Fourrey C."/>
            <person name="LaButti K."/>
            <person name="Lindquist E.A."/>
            <person name="Lipzen A."/>
            <person name="Lundell T."/>
            <person name="Morin E."/>
            <person name="Murat C."/>
            <person name="Riley R."/>
            <person name="Ohm R."/>
            <person name="Sun H."/>
            <person name="Tunlid A."/>
            <person name="Henrissat B."/>
            <person name="Grigoriev I.V."/>
            <person name="Hibbett D.S."/>
            <person name="Martin F."/>
        </authorList>
    </citation>
    <scope>NUCLEOTIDE SEQUENCE [LARGE SCALE GENOMIC DNA]</scope>
    <source>
        <strain evidence="6">h7</strain>
    </source>
</reference>
<dbReference type="AlphaFoldDB" id="A0A0C2YWN8"/>
<dbReference type="InterPro" id="IPR037293">
    <property type="entry name" value="Gal_Oxidase_central_sf"/>
</dbReference>
<reference evidence="5 6" key="1">
    <citation type="submission" date="2014-04" db="EMBL/GenBank/DDBJ databases">
        <authorList>
            <consortium name="DOE Joint Genome Institute"/>
            <person name="Kuo A."/>
            <person name="Gay G."/>
            <person name="Dore J."/>
            <person name="Kohler A."/>
            <person name="Nagy L.G."/>
            <person name="Floudas D."/>
            <person name="Copeland A."/>
            <person name="Barry K.W."/>
            <person name="Cichocki N."/>
            <person name="Veneault-Fourrey C."/>
            <person name="LaButti K."/>
            <person name="Lindquist E.A."/>
            <person name="Lipzen A."/>
            <person name="Lundell T."/>
            <person name="Morin E."/>
            <person name="Murat C."/>
            <person name="Sun H."/>
            <person name="Tunlid A."/>
            <person name="Henrissat B."/>
            <person name="Grigoriev I.V."/>
            <person name="Hibbett D.S."/>
            <person name="Martin F."/>
            <person name="Nordberg H.P."/>
            <person name="Cantor M.N."/>
            <person name="Hua S.X."/>
        </authorList>
    </citation>
    <scope>NUCLEOTIDE SEQUENCE [LARGE SCALE GENOMIC DNA]</scope>
    <source>
        <strain evidence="6">h7</strain>
    </source>
</reference>
<evidence type="ECO:0000313" key="5">
    <source>
        <dbReference type="EMBL" id="KIM45417.1"/>
    </source>
</evidence>
<dbReference type="HOGENOM" id="CLU_009630_3_0_1"/>
<dbReference type="Pfam" id="PF07250">
    <property type="entry name" value="Glyoxal_oxid_N"/>
    <property type="match status" value="1"/>
</dbReference>
<dbReference type="EMBL" id="KN831772">
    <property type="protein sequence ID" value="KIM45417.1"/>
    <property type="molecule type" value="Genomic_DNA"/>
</dbReference>
<dbReference type="InterPro" id="IPR011043">
    <property type="entry name" value="Gal_Oxase/kelch_b-propeller"/>
</dbReference>
<dbReference type="SUPFAM" id="SSF50965">
    <property type="entry name" value="Galactose oxidase, central domain"/>
    <property type="match status" value="1"/>
</dbReference>
<gene>
    <name evidence="5" type="ORF">M413DRAFT_24623</name>
</gene>
<feature type="chain" id="PRO_5002159874" evidence="2">
    <location>
        <begin position="29"/>
        <end position="644"/>
    </location>
</feature>
<feature type="domain" description="Glyoxal oxidase N-terminal" evidence="3">
    <location>
        <begin position="148"/>
        <end position="465"/>
    </location>
</feature>
<protein>
    <submittedName>
        <fullName evidence="5">Copper radical oxidase</fullName>
    </submittedName>
</protein>
<dbReference type="InterPro" id="IPR015202">
    <property type="entry name" value="GO-like_E_set"/>
</dbReference>
<dbReference type="InterPro" id="IPR009880">
    <property type="entry name" value="Glyoxal_oxidase_N"/>
</dbReference>
<keyword evidence="6" id="KW-1185">Reference proteome</keyword>
<dbReference type="Proteomes" id="UP000053424">
    <property type="component" value="Unassembled WGS sequence"/>
</dbReference>
<dbReference type="Gene3D" id="2.60.40.10">
    <property type="entry name" value="Immunoglobulins"/>
    <property type="match status" value="1"/>
</dbReference>
<dbReference type="OrthoDB" id="2019572at2759"/>
<dbReference type="InterPro" id="IPR013783">
    <property type="entry name" value="Ig-like_fold"/>
</dbReference>
<dbReference type="CDD" id="cd02851">
    <property type="entry name" value="E_set_GO_C"/>
    <property type="match status" value="1"/>
</dbReference>
<dbReference type="Gene3D" id="2.130.10.80">
    <property type="entry name" value="Galactose oxidase/kelch, beta-propeller"/>
    <property type="match status" value="1"/>
</dbReference>
<evidence type="ECO:0000259" key="3">
    <source>
        <dbReference type="Pfam" id="PF07250"/>
    </source>
</evidence>
<name>A0A0C2YWN8_HEBCY</name>
<dbReference type="PANTHER" id="PTHR32208">
    <property type="entry name" value="SECRETED PROTEIN-RELATED"/>
    <property type="match status" value="1"/>
</dbReference>
<dbReference type="InterPro" id="IPR014756">
    <property type="entry name" value="Ig_E-set"/>
</dbReference>
<dbReference type="PANTHER" id="PTHR32208:SF96">
    <property type="entry name" value="GLYOXAL OXIDASE"/>
    <property type="match status" value="1"/>
</dbReference>
<sequence>MGFTPRLPSLFSLYDSFLLLALVGLAGAQTTLSPPGQPSHQGVIGGFELIGSSYVSAQQLFVGTPNKVYFVDKVENNPTKINGHPAWASEWTLGTNSQRAMDAITNSFCAGGNVLGNGTWLNVGGNQAVTFGGQPAASQNGGGPYDDPDGRNSIRLLTPCEDGTCDWSLSPTQSEQRWYPTLETLEDGSIIIIGGCRNGGYVNDASQDNPTYEFFPTKGASIISPILQRTLPANLFPLTWLLPSGKLLIQSNWATVLLDYHKNIETPLDNIPDAVRVYPASAGTIMLPLTPANNYTATVLFCGGSNVQPATWTSPNFIVPTYPASASCVTLTPDVNGSYVKDDALPDARTMANFIQLPDGKVLNLNGGKLGTAGYGNNSWAIGHSYGDSPVLTPAIYDPDAARGSRWSTAGLTASTVPRLYHSSATLLPDGSVLVSGSNPNPDYTVGPKVKYPTEYRTELFYPSYFNKRRPQPSGILASYTYGGPPFNISLDAQDLFGDVNNVKTAKVVIIRFGFSTHSMNMGQRYVQLESTYTGYQQNNTATLHVAQLPPNPAIIVPGPAFIFVVVNGIPSIGLPVMLGSGKIEKQPILSPASLPAASIVEAPTGSSSGSHSAARPVVQGSGTLRWIVALCSTLVVVLSFSLW</sequence>
<evidence type="ECO:0000259" key="4">
    <source>
        <dbReference type="Pfam" id="PF09118"/>
    </source>
</evidence>
<evidence type="ECO:0000256" key="2">
    <source>
        <dbReference type="SAM" id="SignalP"/>
    </source>
</evidence>
<evidence type="ECO:0000313" key="6">
    <source>
        <dbReference type="Proteomes" id="UP000053424"/>
    </source>
</evidence>
<keyword evidence="1 2" id="KW-0732">Signal</keyword>